<gene>
    <name evidence="1" type="ORF">AAHA92_28456</name>
</gene>
<comment type="caution">
    <text evidence="1">The sequence shown here is derived from an EMBL/GenBank/DDBJ whole genome shotgun (WGS) entry which is preliminary data.</text>
</comment>
<dbReference type="AlphaFoldDB" id="A0ABD1FV48"/>
<dbReference type="Gene3D" id="2.60.120.330">
    <property type="entry name" value="B-lactam Antibiotic, Isopenicillin N Synthase, Chain"/>
    <property type="match status" value="1"/>
</dbReference>
<accession>A0ABD1FV48</accession>
<sequence>MATPNCYTRETELNAFDDAKTGVQGLVQSGITKVPEIFINPQIDPQQTPISSDSAQFEFPLLDLEGVADDPIKRKAVVDAIREASETSK</sequence>
<dbReference type="InterPro" id="IPR027443">
    <property type="entry name" value="IPNS-like_sf"/>
</dbReference>
<evidence type="ECO:0000313" key="1">
    <source>
        <dbReference type="EMBL" id="KAL1535705.1"/>
    </source>
</evidence>
<dbReference type="Proteomes" id="UP001567538">
    <property type="component" value="Unassembled WGS sequence"/>
</dbReference>
<dbReference type="SUPFAM" id="SSF51197">
    <property type="entry name" value="Clavaminate synthase-like"/>
    <property type="match status" value="1"/>
</dbReference>
<keyword evidence="2" id="KW-1185">Reference proteome</keyword>
<organism evidence="1 2">
    <name type="scientific">Salvia divinorum</name>
    <name type="common">Maria pastora</name>
    <name type="synonym">Diviner's sage</name>
    <dbReference type="NCBI Taxonomy" id="28513"/>
    <lineage>
        <taxon>Eukaryota</taxon>
        <taxon>Viridiplantae</taxon>
        <taxon>Streptophyta</taxon>
        <taxon>Embryophyta</taxon>
        <taxon>Tracheophyta</taxon>
        <taxon>Spermatophyta</taxon>
        <taxon>Magnoliopsida</taxon>
        <taxon>eudicotyledons</taxon>
        <taxon>Gunneridae</taxon>
        <taxon>Pentapetalae</taxon>
        <taxon>asterids</taxon>
        <taxon>lamiids</taxon>
        <taxon>Lamiales</taxon>
        <taxon>Lamiaceae</taxon>
        <taxon>Nepetoideae</taxon>
        <taxon>Mentheae</taxon>
        <taxon>Salviinae</taxon>
        <taxon>Salvia</taxon>
        <taxon>Salvia subgen. Calosphace</taxon>
    </lineage>
</organism>
<evidence type="ECO:0000313" key="2">
    <source>
        <dbReference type="Proteomes" id="UP001567538"/>
    </source>
</evidence>
<reference evidence="1 2" key="1">
    <citation type="submission" date="2024-06" db="EMBL/GenBank/DDBJ databases">
        <title>A chromosome level genome sequence of Diviner's sage (Salvia divinorum).</title>
        <authorList>
            <person name="Ford S.A."/>
            <person name="Ro D.-K."/>
            <person name="Ness R.W."/>
            <person name="Phillips M.A."/>
        </authorList>
    </citation>
    <scope>NUCLEOTIDE SEQUENCE [LARGE SCALE GENOMIC DNA]</scope>
    <source>
        <strain evidence="1">SAF-2024a</strain>
        <tissue evidence="1">Leaf</tissue>
    </source>
</reference>
<proteinExistence type="predicted"/>
<name>A0ABD1FV48_SALDI</name>
<dbReference type="EMBL" id="JBEAFC010000011">
    <property type="protein sequence ID" value="KAL1535705.1"/>
    <property type="molecule type" value="Genomic_DNA"/>
</dbReference>
<protein>
    <submittedName>
        <fullName evidence="1">Uncharacterized protein</fullName>
    </submittedName>
</protein>